<dbReference type="InterPro" id="IPR025758">
    <property type="entry name" value="Fic/DOC_N"/>
</dbReference>
<feature type="binding site" evidence="1">
    <location>
        <position position="91"/>
    </location>
    <ligand>
        <name>ATP</name>
        <dbReference type="ChEBI" id="CHEBI:30616"/>
    </ligand>
</feature>
<accession>A0A5R8PLF7</accession>
<dbReference type="SUPFAM" id="SSF140931">
    <property type="entry name" value="Fic-like"/>
    <property type="match status" value="1"/>
</dbReference>
<dbReference type="Pfam" id="PF13784">
    <property type="entry name" value="Fic_N"/>
    <property type="match status" value="1"/>
</dbReference>
<dbReference type="EMBL" id="VBUU01000001">
    <property type="protein sequence ID" value="TLG17845.1"/>
    <property type="molecule type" value="Genomic_DNA"/>
</dbReference>
<keyword evidence="1" id="KW-0067">ATP-binding</keyword>
<dbReference type="PROSITE" id="PS51459">
    <property type="entry name" value="FIDO"/>
    <property type="match status" value="1"/>
</dbReference>
<name>A0A5R8PLF7_9NOCA</name>
<evidence type="ECO:0000256" key="1">
    <source>
        <dbReference type="PIRSR" id="PIRSR038925-1"/>
    </source>
</evidence>
<feature type="binding site" evidence="3">
    <location>
        <begin position="230"/>
        <end position="237"/>
    </location>
    <ligand>
        <name>ATP</name>
        <dbReference type="ChEBI" id="CHEBI:30616"/>
    </ligand>
</feature>
<comment type="caution">
    <text evidence="5">The sequence shown here is derived from an EMBL/GenBank/DDBJ whole genome shotgun (WGS) entry which is preliminary data.</text>
</comment>
<dbReference type="InterPro" id="IPR040198">
    <property type="entry name" value="Fido_containing"/>
</dbReference>
<evidence type="ECO:0000313" key="6">
    <source>
        <dbReference type="Proteomes" id="UP000308349"/>
    </source>
</evidence>
<feature type="domain" description="Fido" evidence="4">
    <location>
        <begin position="138"/>
        <end position="290"/>
    </location>
</feature>
<dbReference type="AlphaFoldDB" id="A0A5R8PLF7"/>
<dbReference type="InterPro" id="IPR003812">
    <property type="entry name" value="Fido"/>
</dbReference>
<feature type="active site" evidence="2">
    <location>
        <position position="226"/>
    </location>
</feature>
<feature type="binding site" evidence="1">
    <location>
        <position position="226"/>
    </location>
    <ligand>
        <name>ATP</name>
        <dbReference type="ChEBI" id="CHEBI:30616"/>
    </ligand>
</feature>
<dbReference type="Proteomes" id="UP000308349">
    <property type="component" value="Unassembled WGS sequence"/>
</dbReference>
<keyword evidence="1" id="KW-0547">Nucleotide-binding</keyword>
<sequence length="391" mass="43100">MDLVAMKNSPIGKLVPTRGFDRRFNEEFRCSAYLPDPLPDSIDLSTATWSLVVDATAAMARADELAMRLPNPLLLVRQATRTEAVSTSAIEGTYAALTDVLEADFLDVEEMSASVAEVQNYVRAAESAYQWIAEGRPITLSMLADLQAVLVRGTRSDGRDAGSVRDTQVFIGVGRGRVEQARFVPPPPGDLLRDGLIEWEQWIRRPMALPSVVRIALAHYQFESLHPFTDGNGRLGRLVALLQLVVGGDLRFPVLNISPWLEQNRSEYQQGLLDVSLTGDWDAWVAFMCAAVHAEALETAARARALSELRTRFDDRVKGLRRGSAAVLIARDLIGYPMLTAKLAAELHGVSYQAANEGLKKLSQLGLVRMRSARRGERIYACDAVLRVLEA</sequence>
<organism evidence="5 6">
    <name type="scientific">Nocardia cyriacigeorgica</name>
    <dbReference type="NCBI Taxonomy" id="135487"/>
    <lineage>
        <taxon>Bacteria</taxon>
        <taxon>Bacillati</taxon>
        <taxon>Actinomycetota</taxon>
        <taxon>Actinomycetes</taxon>
        <taxon>Mycobacteriales</taxon>
        <taxon>Nocardiaceae</taxon>
        <taxon>Nocardia</taxon>
    </lineage>
</organism>
<gene>
    <name evidence="5" type="ORF">FEK35_01475</name>
</gene>
<dbReference type="InterPro" id="IPR026287">
    <property type="entry name" value="SoFic-like"/>
</dbReference>
<evidence type="ECO:0000256" key="2">
    <source>
        <dbReference type="PIRSR" id="PIRSR640198-1"/>
    </source>
</evidence>
<dbReference type="PANTHER" id="PTHR13504">
    <property type="entry name" value="FIDO DOMAIN-CONTAINING PROTEIN DDB_G0283145"/>
    <property type="match status" value="1"/>
</dbReference>
<dbReference type="PIRSF" id="PIRSF038925">
    <property type="entry name" value="AMP-prot_trans"/>
    <property type="match status" value="1"/>
</dbReference>
<feature type="binding site" evidence="1">
    <location>
        <begin position="231"/>
        <end position="237"/>
    </location>
    <ligand>
        <name>ATP</name>
        <dbReference type="ChEBI" id="CHEBI:30616"/>
    </ligand>
</feature>
<proteinExistence type="predicted"/>
<dbReference type="InterPro" id="IPR036597">
    <property type="entry name" value="Fido-like_dom_sf"/>
</dbReference>
<protein>
    <submittedName>
        <fullName evidence="5">Fic family protein</fullName>
    </submittedName>
</protein>
<reference evidence="5 6" key="1">
    <citation type="submission" date="2019-05" db="EMBL/GenBank/DDBJ databases">
        <title>Genomes sequences of two Nocardia cyriacigeorgica environmental isolates, type strains Nocardia asteroides ATCC 19247 and Nocardia cyriacigeorgica DSM 44484.</title>
        <authorList>
            <person name="Vautrin F."/>
            <person name="Bergeron E."/>
            <person name="Dubost A."/>
            <person name="Abrouk D."/>
            <person name="Rodriguez Nava V."/>
            <person name="Pujic P."/>
        </authorList>
    </citation>
    <scope>NUCLEOTIDE SEQUENCE [LARGE SCALE GENOMIC DNA]</scope>
    <source>
        <strain evidence="5 6">EML 1456</strain>
    </source>
</reference>
<evidence type="ECO:0000259" key="4">
    <source>
        <dbReference type="PROSITE" id="PS51459"/>
    </source>
</evidence>
<dbReference type="OrthoDB" id="9813719at2"/>
<evidence type="ECO:0000256" key="3">
    <source>
        <dbReference type="PIRSR" id="PIRSR640198-2"/>
    </source>
</evidence>
<dbReference type="Pfam" id="PF02661">
    <property type="entry name" value="Fic"/>
    <property type="match status" value="1"/>
</dbReference>
<dbReference type="RefSeq" id="WP_138454616.1">
    <property type="nucleotide sequence ID" value="NZ_VBUU01000001.1"/>
</dbReference>
<dbReference type="GO" id="GO:0005524">
    <property type="term" value="F:ATP binding"/>
    <property type="evidence" value="ECO:0007669"/>
    <property type="project" value="UniProtKB-KW"/>
</dbReference>
<dbReference type="Gene3D" id="1.10.3290.10">
    <property type="entry name" value="Fido-like domain"/>
    <property type="match status" value="1"/>
</dbReference>
<feature type="binding site" evidence="1">
    <location>
        <position position="268"/>
    </location>
    <ligand>
        <name>ATP</name>
        <dbReference type="ChEBI" id="CHEBI:30616"/>
    </ligand>
</feature>
<dbReference type="PANTHER" id="PTHR13504:SF38">
    <property type="entry name" value="FIDO DOMAIN-CONTAINING PROTEIN"/>
    <property type="match status" value="1"/>
</dbReference>
<evidence type="ECO:0000313" key="5">
    <source>
        <dbReference type="EMBL" id="TLG17845.1"/>
    </source>
</evidence>